<accession>A0A084G6U2</accession>
<name>A0A084G6U2_PSEDA</name>
<keyword evidence="4" id="KW-1185">Reference proteome</keyword>
<evidence type="ECO:0000313" key="4">
    <source>
        <dbReference type="Proteomes" id="UP000028545"/>
    </source>
</evidence>
<dbReference type="EMBL" id="JOWA01000097">
    <property type="protein sequence ID" value="KEZ43054.1"/>
    <property type="molecule type" value="Genomic_DNA"/>
</dbReference>
<feature type="region of interest" description="Disordered" evidence="2">
    <location>
        <begin position="457"/>
        <end position="483"/>
    </location>
</feature>
<dbReference type="OrthoDB" id="5424793at2759"/>
<feature type="coiled-coil region" evidence="1">
    <location>
        <begin position="92"/>
        <end position="126"/>
    </location>
</feature>
<comment type="caution">
    <text evidence="3">The sequence shown here is derived from an EMBL/GenBank/DDBJ whole genome shotgun (WGS) entry which is preliminary data.</text>
</comment>
<dbReference type="AlphaFoldDB" id="A0A084G6U2"/>
<reference evidence="3 4" key="1">
    <citation type="journal article" date="2014" name="Genome Announc.">
        <title>Draft genome sequence of the pathogenic fungus Scedosporium apiospermum.</title>
        <authorList>
            <person name="Vandeputte P."/>
            <person name="Ghamrawi S."/>
            <person name="Rechenmann M."/>
            <person name="Iltis A."/>
            <person name="Giraud S."/>
            <person name="Fleury M."/>
            <person name="Thornton C."/>
            <person name="Delhaes L."/>
            <person name="Meyer W."/>
            <person name="Papon N."/>
            <person name="Bouchara J.P."/>
        </authorList>
    </citation>
    <scope>NUCLEOTIDE SEQUENCE [LARGE SCALE GENOMIC DNA]</scope>
    <source>
        <strain evidence="3 4">IHEM 14462</strain>
    </source>
</reference>
<feature type="compositionally biased region" description="Basic and acidic residues" evidence="2">
    <location>
        <begin position="457"/>
        <end position="471"/>
    </location>
</feature>
<dbReference type="OMA" id="FSQRRAF"/>
<gene>
    <name evidence="3" type="ORF">SAPIO_CDS5133</name>
</gene>
<protein>
    <recommendedName>
        <fullName evidence="5">Suppressor of anucleate metulae protein B</fullName>
    </recommendedName>
</protein>
<evidence type="ECO:0008006" key="5">
    <source>
        <dbReference type="Google" id="ProtNLM"/>
    </source>
</evidence>
<proteinExistence type="predicted"/>
<sequence length="516" mass="58411">MPANAVAPATQPRGLQPDYTLPLIKDWTHTLRNLRSSRRRCVERVTAITDTCHTSCNKAHVIQCREHYGSVIEAIRERYFSKDASDEWFSGRDDLLKELAHLLDEAKELRARLSDVEARVQKEKAAWYREVLARYPYFLDVAENFGAEFGRLLADDAQSTEDLARAVRKGIGRVRGRPINLEDYLAAVTRAEDTGDVKKMKEEVIQFLFEVNGSGKILEGSEKYAEMYRETPDLSIEQVMNAVDADRRSALDKQQPAATPVLAPAENQPSSEHAKRVEQVKRALKERSQRRIVVEEKRRLMDELQRAKMAHKKIQNAKSEKKHRQLPKEFYDMPPCEACKKAVDPKDLIACSLCQVLVHMGLQTTQVAYCSMECFEKAHERHLETSHTCEAGKYCLQVRNTSSTNPAPKEPDDATPQVSLCKECVNQLGKAIIYCSLPCASSNLKMHLEEAHRSMWEEVKSQKPPPGKEESANGGTPEDLPNVGKFVESLEDIFQAKIGSKLVGKEVGMEYLRRKG</sequence>
<dbReference type="GeneID" id="27724205"/>
<dbReference type="VEuPathDB" id="FungiDB:SAPIO_CDS5133"/>
<dbReference type="RefSeq" id="XP_016642853.1">
    <property type="nucleotide sequence ID" value="XM_016787522.1"/>
</dbReference>
<evidence type="ECO:0000256" key="2">
    <source>
        <dbReference type="SAM" id="MobiDB-lite"/>
    </source>
</evidence>
<dbReference type="Proteomes" id="UP000028545">
    <property type="component" value="Unassembled WGS sequence"/>
</dbReference>
<feature type="region of interest" description="Disordered" evidence="2">
    <location>
        <begin position="247"/>
        <end position="276"/>
    </location>
</feature>
<evidence type="ECO:0000313" key="3">
    <source>
        <dbReference type="EMBL" id="KEZ43054.1"/>
    </source>
</evidence>
<evidence type="ECO:0000256" key="1">
    <source>
        <dbReference type="SAM" id="Coils"/>
    </source>
</evidence>
<dbReference type="HOGENOM" id="CLU_033919_0_0_1"/>
<dbReference type="KEGG" id="sapo:SAPIO_CDS5133"/>
<keyword evidence="1" id="KW-0175">Coiled coil</keyword>
<organism evidence="3 4">
    <name type="scientific">Pseudallescheria apiosperma</name>
    <name type="common">Scedosporium apiospermum</name>
    <dbReference type="NCBI Taxonomy" id="563466"/>
    <lineage>
        <taxon>Eukaryota</taxon>
        <taxon>Fungi</taxon>
        <taxon>Dikarya</taxon>
        <taxon>Ascomycota</taxon>
        <taxon>Pezizomycotina</taxon>
        <taxon>Sordariomycetes</taxon>
        <taxon>Hypocreomycetidae</taxon>
        <taxon>Microascales</taxon>
        <taxon>Microascaceae</taxon>
        <taxon>Scedosporium</taxon>
    </lineage>
</organism>